<dbReference type="AlphaFoldDB" id="A0A0H3CAE3"/>
<dbReference type="RefSeq" id="YP_002517789.1">
    <property type="nucleotide sequence ID" value="NC_011916.1"/>
</dbReference>
<dbReference type="PROSITE" id="PS00045">
    <property type="entry name" value="HISTONE_LIKE"/>
    <property type="match status" value="1"/>
</dbReference>
<dbReference type="SMART" id="SM00411">
    <property type="entry name" value="BHL"/>
    <property type="match status" value="1"/>
</dbReference>
<reference evidence="5 6" key="1">
    <citation type="journal article" date="2010" name="J. Bacteriol.">
        <title>The genetic basis of laboratory adaptation in Caulobacter crescentus.</title>
        <authorList>
            <person name="Marks M.E."/>
            <person name="Castro-Rojas C.M."/>
            <person name="Teiling C."/>
            <person name="Du L."/>
            <person name="Kapatral V."/>
            <person name="Walunas T.L."/>
            <person name="Crosson S."/>
        </authorList>
    </citation>
    <scope>NUCLEOTIDE SEQUENCE [LARGE SCALE GENOMIC DNA]</scope>
    <source>
        <strain evidence="6">NA1000 / CB15N</strain>
    </source>
</reference>
<dbReference type="CDD" id="cd13831">
    <property type="entry name" value="HU"/>
    <property type="match status" value="1"/>
</dbReference>
<keyword evidence="2" id="KW-0226">DNA condensation</keyword>
<evidence type="ECO:0000256" key="4">
    <source>
        <dbReference type="RuleBase" id="RU003939"/>
    </source>
</evidence>
<evidence type="ECO:0000256" key="1">
    <source>
        <dbReference type="ARBA" id="ARBA00010529"/>
    </source>
</evidence>
<dbReference type="SUPFAM" id="SSF47729">
    <property type="entry name" value="IHF-like DNA-binding proteins"/>
    <property type="match status" value="1"/>
</dbReference>
<evidence type="ECO:0000313" key="6">
    <source>
        <dbReference type="Proteomes" id="UP000001364"/>
    </source>
</evidence>
<accession>A0A0H3CAE3</accession>
<dbReference type="GO" id="GO:0030527">
    <property type="term" value="F:structural constituent of chromatin"/>
    <property type="evidence" value="ECO:0007669"/>
    <property type="project" value="InterPro"/>
</dbReference>
<dbReference type="PATRIC" id="fig|565050.3.peg.2368"/>
<dbReference type="Proteomes" id="UP000001364">
    <property type="component" value="Chromosome"/>
</dbReference>
<dbReference type="HOGENOM" id="CLU_105066_3_1_5"/>
<dbReference type="InterPro" id="IPR010992">
    <property type="entry name" value="IHF-like_DNA-bd_dom_sf"/>
</dbReference>
<organism evidence="5 6">
    <name type="scientific">Caulobacter vibrioides (strain NA1000 / CB15N)</name>
    <name type="common">Caulobacter crescentus</name>
    <dbReference type="NCBI Taxonomy" id="565050"/>
    <lineage>
        <taxon>Bacteria</taxon>
        <taxon>Pseudomonadati</taxon>
        <taxon>Pseudomonadota</taxon>
        <taxon>Alphaproteobacteria</taxon>
        <taxon>Caulobacterales</taxon>
        <taxon>Caulobacteraceae</taxon>
        <taxon>Caulobacter</taxon>
    </lineage>
</organism>
<dbReference type="InterPro" id="IPR000119">
    <property type="entry name" value="Hist_DNA-bd"/>
</dbReference>
<keyword evidence="3 5" id="KW-0238">DNA-binding</keyword>
<dbReference type="GO" id="GO:0030261">
    <property type="term" value="P:chromosome condensation"/>
    <property type="evidence" value="ECO:0007669"/>
    <property type="project" value="UniProtKB-KW"/>
</dbReference>
<dbReference type="GO" id="GO:0003677">
    <property type="term" value="F:DNA binding"/>
    <property type="evidence" value="ECO:0007669"/>
    <property type="project" value="UniProtKB-KW"/>
</dbReference>
<name>A0A0H3CAE3_CAUVN</name>
<keyword evidence="6" id="KW-1185">Reference proteome</keyword>
<dbReference type="SMR" id="A0A0H3CAE3"/>
<evidence type="ECO:0000256" key="3">
    <source>
        <dbReference type="ARBA" id="ARBA00023125"/>
    </source>
</evidence>
<sequence length="92" mass="9457">MNVSDLVDAAVAADEKLTKTQAKAIIDGVFKSISDAAVKGEEVSIPGFGKFKVQAKPARTGRNPATGATIEIAASKKVGFTPAKQLKDAVNG</sequence>
<gene>
    <name evidence="5" type="ordered locus">CCNA_02416</name>
</gene>
<dbReference type="Gene3D" id="4.10.520.10">
    <property type="entry name" value="IHF-like DNA-binding proteins"/>
    <property type="match status" value="1"/>
</dbReference>
<dbReference type="EMBL" id="CP001340">
    <property type="protein sequence ID" value="ACL95881.1"/>
    <property type="molecule type" value="Genomic_DNA"/>
</dbReference>
<dbReference type="PANTHER" id="PTHR33175:SF3">
    <property type="entry name" value="DNA-BINDING PROTEIN HU-BETA"/>
    <property type="match status" value="1"/>
</dbReference>
<dbReference type="OrthoDB" id="9799835at2"/>
<proteinExistence type="inferred from homology"/>
<dbReference type="PhylomeDB" id="A0A0H3CAE3"/>
<evidence type="ECO:0000256" key="2">
    <source>
        <dbReference type="ARBA" id="ARBA00023067"/>
    </source>
</evidence>
<dbReference type="PRINTS" id="PR01727">
    <property type="entry name" value="DNABINDINGHU"/>
</dbReference>
<dbReference type="Pfam" id="PF00216">
    <property type="entry name" value="Bac_DNA_binding"/>
    <property type="match status" value="1"/>
</dbReference>
<dbReference type="GeneID" id="7331648"/>
<dbReference type="RefSeq" id="WP_010920190.1">
    <property type="nucleotide sequence ID" value="NC_011916.1"/>
</dbReference>
<dbReference type="PANTHER" id="PTHR33175">
    <property type="entry name" value="DNA-BINDING PROTEIN HU"/>
    <property type="match status" value="1"/>
</dbReference>
<dbReference type="InterPro" id="IPR020816">
    <property type="entry name" value="Histone-like_DNA-bd_CS"/>
</dbReference>
<evidence type="ECO:0000313" key="5">
    <source>
        <dbReference type="EMBL" id="ACL95881.1"/>
    </source>
</evidence>
<protein>
    <submittedName>
        <fullName evidence="5">DNA-binding protein HU</fullName>
    </submittedName>
</protein>
<comment type="similarity">
    <text evidence="1 4">Belongs to the bacterial histone-like protein family.</text>
</comment>
<dbReference type="KEGG" id="ccs:CCNA_02416"/>